<keyword evidence="1" id="KW-0812">Transmembrane</keyword>
<feature type="transmembrane region" description="Helical" evidence="1">
    <location>
        <begin position="260"/>
        <end position="280"/>
    </location>
</feature>
<protein>
    <recommendedName>
        <fullName evidence="4">Bacteriocin-associated integral membrane protein</fullName>
    </recommendedName>
</protein>
<dbReference type="AlphaFoldDB" id="A0A1L8CH43"/>
<feature type="transmembrane region" description="Helical" evidence="1">
    <location>
        <begin position="292"/>
        <end position="314"/>
    </location>
</feature>
<proteinExistence type="predicted"/>
<keyword evidence="1" id="KW-0472">Membrane</keyword>
<organism evidence="2 3">
    <name type="scientific">Apilactobacillus kunkeei</name>
    <dbReference type="NCBI Taxonomy" id="148814"/>
    <lineage>
        <taxon>Bacteria</taxon>
        <taxon>Bacillati</taxon>
        <taxon>Bacillota</taxon>
        <taxon>Bacilli</taxon>
        <taxon>Lactobacillales</taxon>
        <taxon>Lactobacillaceae</taxon>
        <taxon>Apilactobacillus</taxon>
    </lineage>
</organism>
<comment type="caution">
    <text evidence="2">The sequence shown here is derived from an EMBL/GenBank/DDBJ whole genome shotgun (WGS) entry which is preliminary data.</text>
</comment>
<gene>
    <name evidence="2" type="ORF">FF306_00620</name>
</gene>
<dbReference type="Proteomes" id="UP000186588">
    <property type="component" value="Unassembled WGS sequence"/>
</dbReference>
<sequence length="699" mass="80011">MNNKVLSFLSILLIIFTGSILIVSHDYQLKVSNAEKSFDINSSFTPFNVPVEMNSDKKYNEVISSVNSTAKELNLNYLKRVRYSGYLKYNGKLNYSKPIQSVVFQTYTTHPTSLWENFGLKPRNVSGKSDNLNNGLNQYSVHIVPIGFSEKYPQSREGTFFLETKNVKKFSEFRKILSQKISKINKTKISSDDLLINDPDTIPSISFDSPEQLNDIFRASLLFLFLFVVIFIISNSKSFSIYKLNGFSTFKIIKISMGKIFVFSALGIGIIDVLAYYVLNLSVDQIIIIKELLMFIIFYVISIILVLFFQYFNFSNQINGKNYNRLNFIALYLAKGVSITICLFTLVPLAEVSISSYISINHPNQYDRQKDFGVFYPVITGNNPEGSTLEQGKILDDNMYSYLNSRGAIIYDDSYLKQPVADYLKFIKVNPNYLNEFPLYDTSGHSIHLDNNSRDVLLAIPVNEAQSTDARISDIKQISKEEIGRIPKIKIVYISNRYNNRFKSINNGENISKYVVFVTTKNNSSFVERNIMDGGGLSDGLKMSIGSSVESTYNRIKKRLIQYNYYDNYPQLIKLSDYYHEDLLISIGDVISQALTVLVGFIITLILVIYVAFLYFKNFKRSIFIKKLNGYSNMKAYLYFWILMAMQYLLIILIMYLNDLFSLITVTTVSIVLIIELLISLCVVKKLNSGSWGDVINEQ</sequence>
<evidence type="ECO:0000313" key="3">
    <source>
        <dbReference type="Proteomes" id="UP000186588"/>
    </source>
</evidence>
<keyword evidence="1" id="KW-1133">Transmembrane helix</keyword>
<dbReference type="Pfam" id="PF07242">
    <property type="entry name" value="DUF1430"/>
    <property type="match status" value="1"/>
</dbReference>
<feature type="transmembrane region" description="Helical" evidence="1">
    <location>
        <begin position="637"/>
        <end position="657"/>
    </location>
</feature>
<reference evidence="2 3" key="1">
    <citation type="journal article" date="2016" name="Syst. Appl. Microbiol.">
        <title>Genomic characterization of a fructophilic bee symbiont Lactobacillus kunkeei reveals its niche-specific adaptation.</title>
        <authorList>
            <person name="Maeno S."/>
            <person name="Tanizawa Y."/>
            <person name="Kanesaki Y."/>
            <person name="Kubota E."/>
            <person name="Kumar H."/>
            <person name="Dicks L."/>
            <person name="Salminen S."/>
            <person name="Nakagawa J."/>
            <person name="Arita M."/>
            <person name="Endo A."/>
        </authorList>
    </citation>
    <scope>NUCLEOTIDE SEQUENCE [LARGE SCALE GENOMIC DNA]</scope>
    <source>
        <strain evidence="2 3">FF30-6</strain>
    </source>
</reference>
<evidence type="ECO:0008006" key="4">
    <source>
        <dbReference type="Google" id="ProtNLM"/>
    </source>
</evidence>
<feature type="transmembrane region" description="Helical" evidence="1">
    <location>
        <begin position="594"/>
        <end position="616"/>
    </location>
</feature>
<evidence type="ECO:0000256" key="1">
    <source>
        <dbReference type="SAM" id="Phobius"/>
    </source>
</evidence>
<feature type="transmembrane region" description="Helical" evidence="1">
    <location>
        <begin position="216"/>
        <end position="234"/>
    </location>
</feature>
<dbReference type="RefSeq" id="WP_094750722.1">
    <property type="nucleotide sequence ID" value="NZ_BDDX01000005.1"/>
</dbReference>
<name>A0A1L8CH43_9LACO</name>
<feature type="transmembrane region" description="Helical" evidence="1">
    <location>
        <begin position="326"/>
        <end position="350"/>
    </location>
</feature>
<accession>A0A1L8CH43</accession>
<evidence type="ECO:0000313" key="2">
    <source>
        <dbReference type="EMBL" id="GAT90519.1"/>
    </source>
</evidence>
<feature type="transmembrane region" description="Helical" evidence="1">
    <location>
        <begin position="663"/>
        <end position="684"/>
    </location>
</feature>
<dbReference type="EMBL" id="BDDX01000005">
    <property type="protein sequence ID" value="GAT90519.1"/>
    <property type="molecule type" value="Genomic_DNA"/>
</dbReference>
<dbReference type="InterPro" id="IPR006541">
    <property type="entry name" value="Bacteriocin_ass"/>
</dbReference>